<accession>A0A6M1RZD1</accession>
<name>A0A6M1RZD1_9BACT</name>
<evidence type="ECO:0008006" key="3">
    <source>
        <dbReference type="Google" id="ProtNLM"/>
    </source>
</evidence>
<evidence type="ECO:0000313" key="2">
    <source>
        <dbReference type="Proteomes" id="UP000477311"/>
    </source>
</evidence>
<comment type="caution">
    <text evidence="1">The sequence shown here is derived from an EMBL/GenBank/DDBJ whole genome shotgun (WGS) entry which is preliminary data.</text>
</comment>
<sequence length="454" mass="51195">MAGVDLKRNGHGNWKGHACGGLSAWLKILLGFGLLLGPGVRAAWQVGSNLNLRTTLTVQEVFDDNVYILDTAPAPGLTGPVGLTERQPRFESWITSVTPSVSLQWQPLDLLHASASYAPEFQWFHNAPSEDHVAHRATLTLGGHRNGFEWDWRHQWLGIDGSHLGPVTLRPGDCPCVGGIPLRDRRDAVVYRSQWRATVPVGNGFVRPVAALYVHDFRTDQRPNTDPSRFIYDNYIDRWDAQGGVDLGLPAGNRGHWVVGYRFGHQHQGKLLGRASPYSNDYHRFLLGFEGAPVSWLKLAVLAGPDIRDWDHPPVAFHQSEILYWVDATVTVLPTARDTVTLRATRYEQPAFTSHSVYEDILYQASWQHRLTDSFSLALSLSLYIGDWQAPVAREDWIWTPGVLARYKLHDHWEIECSYTHDTAVNQVSTRVATYAEGREYNRNRVGVAVRYSY</sequence>
<dbReference type="AlphaFoldDB" id="A0A6M1RZD1"/>
<evidence type="ECO:0000313" key="1">
    <source>
        <dbReference type="EMBL" id="NGO38500.1"/>
    </source>
</evidence>
<protein>
    <recommendedName>
        <fullName evidence="3">Outer membrane beta-barrel protein</fullName>
    </recommendedName>
</protein>
<dbReference type="RefSeq" id="WP_165106005.1">
    <property type="nucleotide sequence ID" value="NZ_JAAKYA010000017.1"/>
</dbReference>
<keyword evidence="2" id="KW-1185">Reference proteome</keyword>
<dbReference type="SUPFAM" id="SSF56935">
    <property type="entry name" value="Porins"/>
    <property type="match status" value="1"/>
</dbReference>
<reference evidence="1 2" key="1">
    <citation type="submission" date="2020-02" db="EMBL/GenBank/DDBJ databases">
        <title>Draft genome sequence of Limisphaera ngatamarikiensis NGM72.4T, a thermophilic Verrucomicrobia grouped in subdivision 3.</title>
        <authorList>
            <person name="Carere C.R."/>
            <person name="Steen J."/>
            <person name="Hugenholtz P."/>
            <person name="Stott M.B."/>
        </authorList>
    </citation>
    <scope>NUCLEOTIDE SEQUENCE [LARGE SCALE GENOMIC DNA]</scope>
    <source>
        <strain evidence="1 2">NGM72.4</strain>
    </source>
</reference>
<organism evidence="1 2">
    <name type="scientific">Limisphaera ngatamarikiensis</name>
    <dbReference type="NCBI Taxonomy" id="1324935"/>
    <lineage>
        <taxon>Bacteria</taxon>
        <taxon>Pseudomonadati</taxon>
        <taxon>Verrucomicrobiota</taxon>
        <taxon>Verrucomicrobiia</taxon>
        <taxon>Limisphaerales</taxon>
        <taxon>Limisphaeraceae</taxon>
        <taxon>Limisphaera</taxon>
    </lineage>
</organism>
<gene>
    <name evidence="1" type="ORF">G4L39_03685</name>
</gene>
<dbReference type="EMBL" id="JAAKYA010000017">
    <property type="protein sequence ID" value="NGO38500.1"/>
    <property type="molecule type" value="Genomic_DNA"/>
</dbReference>
<dbReference type="Proteomes" id="UP000477311">
    <property type="component" value="Unassembled WGS sequence"/>
</dbReference>
<proteinExistence type="predicted"/>